<protein>
    <submittedName>
        <fullName evidence="1">Uncharacterized protein</fullName>
    </submittedName>
</protein>
<dbReference type="Proteomes" id="UP000582213">
    <property type="component" value="Unassembled WGS sequence"/>
</dbReference>
<reference evidence="1 2" key="1">
    <citation type="submission" date="2020-08" db="EMBL/GenBank/DDBJ databases">
        <title>Genomic Encyclopedia of Type Strains, Phase IV (KMG-IV): sequencing the most valuable type-strain genomes for metagenomic binning, comparative biology and taxonomic classification.</title>
        <authorList>
            <person name="Goeker M."/>
        </authorList>
    </citation>
    <scope>NUCLEOTIDE SEQUENCE [LARGE SCALE GENOMIC DNA]</scope>
    <source>
        <strain evidence="1 2">DSM 12421</strain>
    </source>
</reference>
<evidence type="ECO:0000313" key="1">
    <source>
        <dbReference type="EMBL" id="MBB5254510.1"/>
    </source>
</evidence>
<proteinExistence type="predicted"/>
<sequence>MIINKLKINYLNSTVVKNMLKTNIVNLYKKIIDHNMRFYTSWN</sequence>
<dbReference type="EMBL" id="JACHFY010000017">
    <property type="protein sequence ID" value="MBB5254510.1"/>
    <property type="molecule type" value="Genomic_DNA"/>
</dbReference>
<name>A0A7J9RWG1_SULOH</name>
<accession>A0A7J9RWG1</accession>
<dbReference type="AlphaFoldDB" id="A0A7J9RWG1"/>
<organism evidence="1 2">
    <name type="scientific">Sulfurisphaera ohwakuensis</name>
    <dbReference type="NCBI Taxonomy" id="69656"/>
    <lineage>
        <taxon>Archaea</taxon>
        <taxon>Thermoproteota</taxon>
        <taxon>Thermoprotei</taxon>
        <taxon>Sulfolobales</taxon>
        <taxon>Sulfolobaceae</taxon>
        <taxon>Sulfurisphaera</taxon>
    </lineage>
</organism>
<gene>
    <name evidence="1" type="ORF">HNQ62_002284</name>
</gene>
<evidence type="ECO:0000313" key="2">
    <source>
        <dbReference type="Proteomes" id="UP000582213"/>
    </source>
</evidence>
<comment type="caution">
    <text evidence="1">The sequence shown here is derived from an EMBL/GenBank/DDBJ whole genome shotgun (WGS) entry which is preliminary data.</text>
</comment>